<feature type="domain" description="Thioredoxin" evidence="6">
    <location>
        <begin position="1"/>
        <end position="159"/>
    </location>
</feature>
<dbReference type="Gene3D" id="3.40.30.10">
    <property type="entry name" value="Glutaredoxin"/>
    <property type="match status" value="1"/>
</dbReference>
<comment type="similarity">
    <text evidence="1 5">Belongs to the glutathione peroxidase family.</text>
</comment>
<sequence length="171" mass="18527">MTTLSDFSATTLQGEDRPLAAYAGDVVLVVNTASKCGFTPQYEGLEALYSELKDEGFVVLGFPCNQFGAQEPGAEDEIEEFCQVNYGVTFPMFAKVDVNGDDEHPLYAWLKSEKKGLLGGRIKWNFTKFLVGRDGTVIERYAPNTEPADLADDVRAALAAPHPAPQDTAGA</sequence>
<dbReference type="PIRSF" id="PIRSF000303">
    <property type="entry name" value="Glutathion_perox"/>
    <property type="match status" value="1"/>
</dbReference>
<organism evidence="7 8">
    <name type="scientific">Phycicoccus duodecadis</name>
    <dbReference type="NCBI Taxonomy" id="173053"/>
    <lineage>
        <taxon>Bacteria</taxon>
        <taxon>Bacillati</taxon>
        <taxon>Actinomycetota</taxon>
        <taxon>Actinomycetes</taxon>
        <taxon>Micrococcales</taxon>
        <taxon>Intrasporangiaceae</taxon>
        <taxon>Phycicoccus</taxon>
    </lineage>
</organism>
<evidence type="ECO:0000256" key="3">
    <source>
        <dbReference type="ARBA" id="ARBA00023002"/>
    </source>
</evidence>
<accession>A0A2N3YFZ7</accession>
<feature type="active site" evidence="4">
    <location>
        <position position="36"/>
    </location>
</feature>
<dbReference type="FunFam" id="3.40.30.10:FF:000010">
    <property type="entry name" value="Glutathione peroxidase"/>
    <property type="match status" value="1"/>
</dbReference>
<dbReference type="GO" id="GO:0034599">
    <property type="term" value="P:cellular response to oxidative stress"/>
    <property type="evidence" value="ECO:0007669"/>
    <property type="project" value="TreeGrafter"/>
</dbReference>
<dbReference type="AlphaFoldDB" id="A0A2N3YFZ7"/>
<reference evidence="7 8" key="1">
    <citation type="submission" date="2017-12" db="EMBL/GenBank/DDBJ databases">
        <title>Sequencing the genomes of 1000 Actinobacteria strains.</title>
        <authorList>
            <person name="Klenk H.-P."/>
        </authorList>
    </citation>
    <scope>NUCLEOTIDE SEQUENCE [LARGE SCALE GENOMIC DNA]</scope>
    <source>
        <strain evidence="7 8">DSM 12806</strain>
    </source>
</reference>
<proteinExistence type="inferred from homology"/>
<comment type="caution">
    <text evidence="7">The sequence shown here is derived from an EMBL/GenBank/DDBJ whole genome shotgun (WGS) entry which is preliminary data.</text>
</comment>
<evidence type="ECO:0000256" key="4">
    <source>
        <dbReference type="PIRSR" id="PIRSR000303-1"/>
    </source>
</evidence>
<dbReference type="PRINTS" id="PR01011">
    <property type="entry name" value="GLUTPROXDASE"/>
</dbReference>
<dbReference type="EMBL" id="PJNE01000001">
    <property type="protein sequence ID" value="PKW25784.1"/>
    <property type="molecule type" value="Genomic_DNA"/>
</dbReference>
<evidence type="ECO:0000256" key="2">
    <source>
        <dbReference type="ARBA" id="ARBA00022559"/>
    </source>
</evidence>
<dbReference type="PANTHER" id="PTHR11592:SF78">
    <property type="entry name" value="GLUTATHIONE PEROXIDASE"/>
    <property type="match status" value="1"/>
</dbReference>
<dbReference type="OrthoDB" id="9785502at2"/>
<keyword evidence="2 5" id="KW-0575">Peroxidase</keyword>
<dbReference type="InterPro" id="IPR029760">
    <property type="entry name" value="GPX_CS"/>
</dbReference>
<dbReference type="Pfam" id="PF00255">
    <property type="entry name" value="GSHPx"/>
    <property type="match status" value="1"/>
</dbReference>
<dbReference type="PANTHER" id="PTHR11592">
    <property type="entry name" value="GLUTATHIONE PEROXIDASE"/>
    <property type="match status" value="1"/>
</dbReference>
<dbReference type="PROSITE" id="PS51355">
    <property type="entry name" value="GLUTATHIONE_PEROXID_3"/>
    <property type="match status" value="1"/>
</dbReference>
<evidence type="ECO:0000313" key="8">
    <source>
        <dbReference type="Proteomes" id="UP000233781"/>
    </source>
</evidence>
<dbReference type="PROSITE" id="PS51352">
    <property type="entry name" value="THIOREDOXIN_2"/>
    <property type="match status" value="1"/>
</dbReference>
<evidence type="ECO:0000256" key="1">
    <source>
        <dbReference type="ARBA" id="ARBA00006926"/>
    </source>
</evidence>
<dbReference type="SUPFAM" id="SSF52833">
    <property type="entry name" value="Thioredoxin-like"/>
    <property type="match status" value="1"/>
</dbReference>
<gene>
    <name evidence="7" type="ORF">ATL31_0584</name>
</gene>
<dbReference type="CDD" id="cd00340">
    <property type="entry name" value="GSH_Peroxidase"/>
    <property type="match status" value="1"/>
</dbReference>
<dbReference type="InterPro" id="IPR036249">
    <property type="entry name" value="Thioredoxin-like_sf"/>
</dbReference>
<protein>
    <recommendedName>
        <fullName evidence="5">Glutathione peroxidase</fullName>
    </recommendedName>
</protein>
<keyword evidence="3 5" id="KW-0560">Oxidoreductase</keyword>
<dbReference type="RefSeq" id="WP_101394458.1">
    <property type="nucleotide sequence ID" value="NZ_PJNE01000001.1"/>
</dbReference>
<keyword evidence="8" id="KW-1185">Reference proteome</keyword>
<evidence type="ECO:0000256" key="5">
    <source>
        <dbReference type="RuleBase" id="RU000499"/>
    </source>
</evidence>
<evidence type="ECO:0000313" key="7">
    <source>
        <dbReference type="EMBL" id="PKW25784.1"/>
    </source>
</evidence>
<dbReference type="InterPro" id="IPR013766">
    <property type="entry name" value="Thioredoxin_domain"/>
</dbReference>
<evidence type="ECO:0000259" key="6">
    <source>
        <dbReference type="PROSITE" id="PS51352"/>
    </source>
</evidence>
<dbReference type="InterPro" id="IPR000889">
    <property type="entry name" value="Glutathione_peroxidase"/>
</dbReference>
<dbReference type="Proteomes" id="UP000233781">
    <property type="component" value="Unassembled WGS sequence"/>
</dbReference>
<dbReference type="GO" id="GO:0004601">
    <property type="term" value="F:peroxidase activity"/>
    <property type="evidence" value="ECO:0007669"/>
    <property type="project" value="UniProtKB-KW"/>
</dbReference>
<dbReference type="PROSITE" id="PS00763">
    <property type="entry name" value="GLUTATHIONE_PEROXID_2"/>
    <property type="match status" value="1"/>
</dbReference>
<name>A0A2N3YFZ7_9MICO</name>